<comment type="similarity">
    <text evidence="1">Belongs to the ATP-dependent AMP-binding enzyme family.</text>
</comment>
<dbReference type="Proteomes" id="UP001652740">
    <property type="component" value="Unplaced"/>
</dbReference>
<reference evidence="11" key="1">
    <citation type="submission" date="2025-08" db="UniProtKB">
        <authorList>
            <consortium name="RefSeq"/>
        </authorList>
    </citation>
    <scope>IDENTIFICATION</scope>
    <source>
        <tissue evidence="11">Whole larvae</tissue>
    </source>
</reference>
<dbReference type="Pfam" id="PF13193">
    <property type="entry name" value="AMP-binding_C"/>
    <property type="match status" value="1"/>
</dbReference>
<evidence type="ECO:0000256" key="1">
    <source>
        <dbReference type="ARBA" id="ARBA00006432"/>
    </source>
</evidence>
<organism evidence="10 11">
    <name type="scientific">Galleria mellonella</name>
    <name type="common">Greater wax moth</name>
    <dbReference type="NCBI Taxonomy" id="7137"/>
    <lineage>
        <taxon>Eukaryota</taxon>
        <taxon>Metazoa</taxon>
        <taxon>Ecdysozoa</taxon>
        <taxon>Arthropoda</taxon>
        <taxon>Hexapoda</taxon>
        <taxon>Insecta</taxon>
        <taxon>Pterygota</taxon>
        <taxon>Neoptera</taxon>
        <taxon>Endopterygota</taxon>
        <taxon>Lepidoptera</taxon>
        <taxon>Glossata</taxon>
        <taxon>Ditrysia</taxon>
        <taxon>Pyraloidea</taxon>
        <taxon>Pyralidae</taxon>
        <taxon>Galleriinae</taxon>
        <taxon>Galleria</taxon>
    </lineage>
</organism>
<feature type="domain" description="AMP-dependent synthetase/ligase" evidence="8">
    <location>
        <begin position="51"/>
        <end position="437"/>
    </location>
</feature>
<keyword evidence="10" id="KW-1185">Reference proteome</keyword>
<name>A0ABM3MU44_GALME</name>
<evidence type="ECO:0000256" key="7">
    <source>
        <dbReference type="ARBA" id="ARBA00048277"/>
    </source>
</evidence>
<accession>A0ABM3MU44</accession>
<dbReference type="Gene3D" id="3.40.50.12780">
    <property type="entry name" value="N-terminal domain of ligase-like"/>
    <property type="match status" value="1"/>
</dbReference>
<proteinExistence type="inferred from homology"/>
<dbReference type="RefSeq" id="XP_052754750.1">
    <property type="nucleotide sequence ID" value="XM_052898790.1"/>
</dbReference>
<comment type="catalytic activity">
    <reaction evidence="7">
        <text>a medium-chain fatty acid + ATP + CoA = a medium-chain fatty acyl-CoA + AMP + diphosphate</text>
        <dbReference type="Rhea" id="RHEA:48340"/>
        <dbReference type="ChEBI" id="CHEBI:30616"/>
        <dbReference type="ChEBI" id="CHEBI:33019"/>
        <dbReference type="ChEBI" id="CHEBI:57287"/>
        <dbReference type="ChEBI" id="CHEBI:59558"/>
        <dbReference type="ChEBI" id="CHEBI:90546"/>
        <dbReference type="ChEBI" id="CHEBI:456215"/>
        <dbReference type="EC" id="6.2.1.2"/>
    </reaction>
</comment>
<evidence type="ECO:0000256" key="6">
    <source>
        <dbReference type="ARBA" id="ARBA00047319"/>
    </source>
</evidence>
<evidence type="ECO:0000256" key="2">
    <source>
        <dbReference type="ARBA" id="ARBA00022598"/>
    </source>
</evidence>
<feature type="domain" description="AMP-binding enzyme C-terminal" evidence="9">
    <location>
        <begin position="488"/>
        <end position="563"/>
    </location>
</feature>
<keyword evidence="2 11" id="KW-0436">Ligase</keyword>
<dbReference type="Gene3D" id="3.30.300.30">
    <property type="match status" value="1"/>
</dbReference>
<evidence type="ECO:0000313" key="11">
    <source>
        <dbReference type="RefSeq" id="XP_052754750.1"/>
    </source>
</evidence>
<dbReference type="PANTHER" id="PTHR43201:SF5">
    <property type="entry name" value="MEDIUM-CHAIN ACYL-COA LIGASE ACSF2, MITOCHONDRIAL"/>
    <property type="match status" value="1"/>
</dbReference>
<dbReference type="Pfam" id="PF00501">
    <property type="entry name" value="AMP-binding"/>
    <property type="match status" value="1"/>
</dbReference>
<dbReference type="EC" id="6.2.1.2" evidence="4"/>
<evidence type="ECO:0000313" key="10">
    <source>
        <dbReference type="Proteomes" id="UP001652740"/>
    </source>
</evidence>
<dbReference type="InterPro" id="IPR000873">
    <property type="entry name" value="AMP-dep_synth/lig_dom"/>
</dbReference>
<dbReference type="InterPro" id="IPR042099">
    <property type="entry name" value="ANL_N_sf"/>
</dbReference>
<evidence type="ECO:0000256" key="5">
    <source>
        <dbReference type="ARBA" id="ARBA00039638"/>
    </source>
</evidence>
<protein>
    <recommendedName>
        <fullName evidence="5">Medium-chain acyl-CoA ligase ACSF2, mitochondrial</fullName>
        <ecNumber evidence="4">6.2.1.2</ecNumber>
    </recommendedName>
</protein>
<comment type="catalytic activity">
    <reaction evidence="6">
        <text>octanoate + ATP + CoA = octanoyl-CoA + AMP + diphosphate</text>
        <dbReference type="Rhea" id="RHEA:33631"/>
        <dbReference type="ChEBI" id="CHEBI:25646"/>
        <dbReference type="ChEBI" id="CHEBI:30616"/>
        <dbReference type="ChEBI" id="CHEBI:33019"/>
        <dbReference type="ChEBI" id="CHEBI:57287"/>
        <dbReference type="ChEBI" id="CHEBI:57386"/>
        <dbReference type="ChEBI" id="CHEBI:456215"/>
    </reaction>
</comment>
<evidence type="ECO:0000256" key="3">
    <source>
        <dbReference type="ARBA" id="ARBA00037247"/>
    </source>
</evidence>
<dbReference type="GeneID" id="113512790"/>
<dbReference type="SUPFAM" id="SSF56801">
    <property type="entry name" value="Acetyl-CoA synthetase-like"/>
    <property type="match status" value="1"/>
</dbReference>
<dbReference type="InterPro" id="IPR045851">
    <property type="entry name" value="AMP-bd_C_sf"/>
</dbReference>
<dbReference type="InterPro" id="IPR020845">
    <property type="entry name" value="AMP-binding_CS"/>
</dbReference>
<evidence type="ECO:0000259" key="8">
    <source>
        <dbReference type="Pfam" id="PF00501"/>
    </source>
</evidence>
<dbReference type="PROSITE" id="PS00455">
    <property type="entry name" value="AMP_BINDING"/>
    <property type="match status" value="1"/>
</dbReference>
<comment type="function">
    <text evidence="3">Acyl-CoA synthases catalyze the initial reaction in fatty acid metabolism, by forming a thioester with CoA. Has some preference toward medium-chain substrates. Plays a role in adipocyte differentiation.</text>
</comment>
<dbReference type="InterPro" id="IPR025110">
    <property type="entry name" value="AMP-bd_C"/>
</dbReference>
<evidence type="ECO:0000259" key="9">
    <source>
        <dbReference type="Pfam" id="PF13193"/>
    </source>
</evidence>
<dbReference type="PANTHER" id="PTHR43201">
    <property type="entry name" value="ACYL-COA SYNTHETASE"/>
    <property type="match status" value="1"/>
</dbReference>
<sequence>MWSSRVSYGVRANYLNKLRAVRHLQSGVKDSYLKNPGSEPLTTATLGQVLAETVNKYPGRVAIRSVHEDVTITYEQLLNQADSLGCALRAQGLQKGDRLGLWSHNAAAWLVTYVAAARVGLIPVLLNPVYEKPELSFCIKKTGIKGLLINDKLPNKDYYGMLREMIPELQTSKPGALRSDVFPTLTTVITAGKEQLPGTLSYDSLITYNNNDATKYGAEIKPEEGCIIHLTSGTTGEPKAALDSHNNVVNNTYFIGKRNSLHEEHHRVCLQAPLFHALGSIVTTLAGLRHGSTLVLAAPSYNVHSNINAWFAEKCTLITGTPTMFIDLLAQVKNKGETPPPLRIALAAGAPCSPQLIKDMQQYLNTETVKALYGLTETTASVFQSLPGDSTELVSETVGYIQDHVEVKVVDDNGNVLPFGSSGELVVRGYLNMIGYWDEPEKTRKAFYEGGWLRTGDKFTISEDGYGRIVGRLKDIIVRGGENIAPKEIEDLLNTHPSIIDSQVIGVSDERLGEELCAVLRLREGSTVTPDDLRRHCTGHLAKFKIPRIIKVIDEFPKTTSGKIQKYKLKEIIEAGKL</sequence>
<evidence type="ECO:0000256" key="4">
    <source>
        <dbReference type="ARBA" id="ARBA00039009"/>
    </source>
</evidence>
<gene>
    <name evidence="11" type="primary">LOC113512790</name>
</gene>
<dbReference type="GO" id="GO:0016874">
    <property type="term" value="F:ligase activity"/>
    <property type="evidence" value="ECO:0007669"/>
    <property type="project" value="UniProtKB-KW"/>
</dbReference>